<proteinExistence type="predicted"/>
<sequence>MLRSAPRTTLPWLALALLTASCDSPKPTGECTGTHFGQRVSWPIALNSVQSDALEADGSEHTLVDLNYKPEGVQGLQNFGVDIRLMGKPQFEASGARTVKLLAREGMLVPEETSLVRAWDGNMGATSGYLTPPGVPVEASVTLNRMTPDHAEGQFTYRYSDGATLTCTFDVPDRVYDVDGDIGGGGGGFDDDDDD</sequence>
<accession>A0ABU5H0Q4</accession>
<evidence type="ECO:0000313" key="2">
    <source>
        <dbReference type="Proteomes" id="UP001291309"/>
    </source>
</evidence>
<evidence type="ECO:0000313" key="1">
    <source>
        <dbReference type="EMBL" id="MDY7226687.1"/>
    </source>
</evidence>
<comment type="caution">
    <text evidence="1">The sequence shown here is derived from an EMBL/GenBank/DDBJ whole genome shotgun (WGS) entry which is preliminary data.</text>
</comment>
<reference evidence="1 2" key="1">
    <citation type="submission" date="2023-12" db="EMBL/GenBank/DDBJ databases">
        <title>the genome sequence of Hyalangium sp. s54d21.</title>
        <authorList>
            <person name="Zhang X."/>
        </authorList>
    </citation>
    <scope>NUCLEOTIDE SEQUENCE [LARGE SCALE GENOMIC DNA]</scope>
    <source>
        <strain evidence="2">s54d21</strain>
    </source>
</reference>
<evidence type="ECO:0008006" key="3">
    <source>
        <dbReference type="Google" id="ProtNLM"/>
    </source>
</evidence>
<protein>
    <recommendedName>
        <fullName evidence="3">Lipoprotein</fullName>
    </recommendedName>
</protein>
<name>A0ABU5H0Q4_9BACT</name>
<dbReference type="PROSITE" id="PS51257">
    <property type="entry name" value="PROKAR_LIPOPROTEIN"/>
    <property type="match status" value="1"/>
</dbReference>
<dbReference type="EMBL" id="JAXIVS010000003">
    <property type="protein sequence ID" value="MDY7226687.1"/>
    <property type="molecule type" value="Genomic_DNA"/>
</dbReference>
<keyword evidence="2" id="KW-1185">Reference proteome</keyword>
<organism evidence="1 2">
    <name type="scientific">Hyalangium rubrum</name>
    <dbReference type="NCBI Taxonomy" id="3103134"/>
    <lineage>
        <taxon>Bacteria</taxon>
        <taxon>Pseudomonadati</taxon>
        <taxon>Myxococcota</taxon>
        <taxon>Myxococcia</taxon>
        <taxon>Myxococcales</taxon>
        <taxon>Cystobacterineae</taxon>
        <taxon>Archangiaceae</taxon>
        <taxon>Hyalangium</taxon>
    </lineage>
</organism>
<dbReference type="RefSeq" id="WP_321545415.1">
    <property type="nucleotide sequence ID" value="NZ_JAXIVS010000003.1"/>
</dbReference>
<gene>
    <name evidence="1" type="ORF">SYV04_09825</name>
</gene>
<dbReference type="Proteomes" id="UP001291309">
    <property type="component" value="Unassembled WGS sequence"/>
</dbReference>